<evidence type="ECO:0000313" key="1">
    <source>
        <dbReference type="EMBL" id="KKK78273.1"/>
    </source>
</evidence>
<reference evidence="1" key="1">
    <citation type="journal article" date="2015" name="Nature">
        <title>Complex archaea that bridge the gap between prokaryotes and eukaryotes.</title>
        <authorList>
            <person name="Spang A."/>
            <person name="Saw J.H."/>
            <person name="Jorgensen S.L."/>
            <person name="Zaremba-Niedzwiedzka K."/>
            <person name="Martijn J."/>
            <person name="Lind A.E."/>
            <person name="van Eijk R."/>
            <person name="Schleper C."/>
            <person name="Guy L."/>
            <person name="Ettema T.J."/>
        </authorList>
    </citation>
    <scope>NUCLEOTIDE SEQUENCE</scope>
</reference>
<proteinExistence type="predicted"/>
<comment type="caution">
    <text evidence="1">The sequence shown here is derived from an EMBL/GenBank/DDBJ whole genome shotgun (WGS) entry which is preliminary data.</text>
</comment>
<sequence length="30" mass="3548">MYRWHYTKSRYLYVGIHLMSTALASSKGLN</sequence>
<name>A0A0F8YA41_9ZZZZ</name>
<dbReference type="AlphaFoldDB" id="A0A0F8YA41"/>
<organism evidence="1">
    <name type="scientific">marine sediment metagenome</name>
    <dbReference type="NCBI Taxonomy" id="412755"/>
    <lineage>
        <taxon>unclassified sequences</taxon>
        <taxon>metagenomes</taxon>
        <taxon>ecological metagenomes</taxon>
    </lineage>
</organism>
<feature type="non-terminal residue" evidence="1">
    <location>
        <position position="30"/>
    </location>
</feature>
<gene>
    <name evidence="1" type="ORF">LCGC14_2845210</name>
</gene>
<dbReference type="EMBL" id="LAZR01054564">
    <property type="protein sequence ID" value="KKK78273.1"/>
    <property type="molecule type" value="Genomic_DNA"/>
</dbReference>
<accession>A0A0F8YA41</accession>
<protein>
    <submittedName>
        <fullName evidence="1">Uncharacterized protein</fullName>
    </submittedName>
</protein>